<organism evidence="1 2">
    <name type="scientific">Fibrobacter intestinalis</name>
    <dbReference type="NCBI Taxonomy" id="28122"/>
    <lineage>
        <taxon>Bacteria</taxon>
        <taxon>Pseudomonadati</taxon>
        <taxon>Fibrobacterota</taxon>
        <taxon>Fibrobacteria</taxon>
        <taxon>Fibrobacterales</taxon>
        <taxon>Fibrobacteraceae</taxon>
        <taxon>Fibrobacter</taxon>
    </lineage>
</organism>
<sequence length="193" mass="21540">MTNFLIVPAPRQDYALLIKGGQGGTAYGYQNKYLNLANEINNKYGITVVSSPTRDEQKFGSAAVQIAEDIRAVNEICKSHPKILFMGMSKGALLGGIAAITIPQISKLLLINPPLMINLPRINRAAKAFNGEMMTFVFGSEDPSIRESELLRLYERDKMKVVNVPGQDHYFSKDGFNLMTLVEEHLLFNFELK</sequence>
<dbReference type="InterPro" id="IPR029058">
    <property type="entry name" value="AB_hydrolase_fold"/>
</dbReference>
<protein>
    <recommendedName>
        <fullName evidence="3">Alpha/beta hydrolase</fullName>
    </recommendedName>
</protein>
<evidence type="ECO:0000313" key="1">
    <source>
        <dbReference type="EMBL" id="SJZ74095.1"/>
    </source>
</evidence>
<evidence type="ECO:0008006" key="3">
    <source>
        <dbReference type="Google" id="ProtNLM"/>
    </source>
</evidence>
<dbReference type="EMBL" id="FUWU01000022">
    <property type="protein sequence ID" value="SJZ74095.1"/>
    <property type="molecule type" value="Genomic_DNA"/>
</dbReference>
<name>A0A1T4N532_9BACT</name>
<dbReference type="Proteomes" id="UP000190449">
    <property type="component" value="Unassembled WGS sequence"/>
</dbReference>
<dbReference type="Gene3D" id="3.40.50.1820">
    <property type="entry name" value="alpha/beta hydrolase"/>
    <property type="match status" value="1"/>
</dbReference>
<dbReference type="SUPFAM" id="SSF53474">
    <property type="entry name" value="alpha/beta-Hydrolases"/>
    <property type="match status" value="1"/>
</dbReference>
<reference evidence="1 2" key="1">
    <citation type="submission" date="2017-02" db="EMBL/GenBank/DDBJ databases">
        <authorList>
            <person name="Peterson S.W."/>
        </authorList>
    </citation>
    <scope>NUCLEOTIDE SEQUENCE [LARGE SCALE GENOMIC DNA]</scope>
    <source>
        <strain evidence="1 2">ATCC 43854</strain>
    </source>
</reference>
<dbReference type="RefSeq" id="WP_078776420.1">
    <property type="nucleotide sequence ID" value="NZ_FUWU01000022.1"/>
</dbReference>
<dbReference type="AlphaFoldDB" id="A0A1T4N532"/>
<evidence type="ECO:0000313" key="2">
    <source>
        <dbReference type="Proteomes" id="UP000190449"/>
    </source>
</evidence>
<gene>
    <name evidence="1" type="ORF">SAMN02745108_01475</name>
</gene>
<accession>A0A1T4N532</accession>
<proteinExistence type="predicted"/>